<evidence type="ECO:0000313" key="2">
    <source>
        <dbReference type="Proteomes" id="UP000004295"/>
    </source>
</evidence>
<evidence type="ECO:0000313" key="1">
    <source>
        <dbReference type="EMBL" id="EEN82878.1"/>
    </source>
</evidence>
<dbReference type="STRING" id="553175.POREN0001_1596"/>
<proteinExistence type="predicted"/>
<protein>
    <submittedName>
        <fullName evidence="1">Uncharacterized protein</fullName>
    </submittedName>
</protein>
<reference evidence="1 2" key="1">
    <citation type="submission" date="2009-04" db="EMBL/GenBank/DDBJ databases">
        <authorList>
            <person name="Sebastian Y."/>
            <person name="Madupu R."/>
            <person name="Durkin A.S."/>
            <person name="Torralba M."/>
            <person name="Methe B."/>
            <person name="Sutton G.G."/>
            <person name="Strausberg R.L."/>
            <person name="Nelson K.E."/>
        </authorList>
    </citation>
    <scope>NUCLEOTIDE SEQUENCE [LARGE SCALE GENOMIC DNA]</scope>
    <source>
        <strain evidence="2">ATCC 35406 / BCRC 14492 / JCM 8526 / NCTC 13058 / HG 370</strain>
    </source>
</reference>
<comment type="caution">
    <text evidence="1">The sequence shown here is derived from an EMBL/GenBank/DDBJ whole genome shotgun (WGS) entry which is preliminary data.</text>
</comment>
<gene>
    <name evidence="1" type="ORF">POREN0001_1596</name>
</gene>
<dbReference type="Proteomes" id="UP000004295">
    <property type="component" value="Unassembled WGS sequence"/>
</dbReference>
<sequence length="60" mass="6651">MLSAQVVVFFHIQRKYKLFESNHPGASPGVVFVYLSVALTTGKYKKKQVGVEPMSGCFCP</sequence>
<accession>C3JAA8</accession>
<organism evidence="1 2">
    <name type="scientific">Porphyromonas endodontalis (strain ATCC 35406 / DSM 24491 / JCM 8526 / CCUG 16442 / BCRC 14492 / NCTC 13058 / HG 370)</name>
    <name type="common">Bacteroides endodontalis</name>
    <dbReference type="NCBI Taxonomy" id="553175"/>
    <lineage>
        <taxon>Bacteria</taxon>
        <taxon>Pseudomonadati</taxon>
        <taxon>Bacteroidota</taxon>
        <taxon>Bacteroidia</taxon>
        <taxon>Bacteroidales</taxon>
        <taxon>Porphyromonadaceae</taxon>
        <taxon>Porphyromonas</taxon>
    </lineage>
</organism>
<dbReference type="EMBL" id="ACNN01000018">
    <property type="protein sequence ID" value="EEN82878.1"/>
    <property type="molecule type" value="Genomic_DNA"/>
</dbReference>
<keyword evidence="2" id="KW-1185">Reference proteome</keyword>
<name>C3JAA8_POREA</name>
<dbReference type="AlphaFoldDB" id="C3JAA8"/>